<organism evidence="2 3">
    <name type="scientific">Saccharothrix syringae</name>
    <name type="common">Nocardiopsis syringae</name>
    <dbReference type="NCBI Taxonomy" id="103733"/>
    <lineage>
        <taxon>Bacteria</taxon>
        <taxon>Bacillati</taxon>
        <taxon>Actinomycetota</taxon>
        <taxon>Actinomycetes</taxon>
        <taxon>Pseudonocardiales</taxon>
        <taxon>Pseudonocardiaceae</taxon>
        <taxon>Saccharothrix</taxon>
    </lineage>
</organism>
<gene>
    <name evidence="2" type="ORF">EKG83_01370</name>
</gene>
<dbReference type="Proteomes" id="UP000325787">
    <property type="component" value="Chromosome"/>
</dbReference>
<evidence type="ECO:0000313" key="2">
    <source>
        <dbReference type="EMBL" id="QFZ16289.1"/>
    </source>
</evidence>
<evidence type="ECO:0000256" key="1">
    <source>
        <dbReference type="SAM" id="MobiDB-lite"/>
    </source>
</evidence>
<protein>
    <submittedName>
        <fullName evidence="2">Uncharacterized protein</fullName>
    </submittedName>
</protein>
<dbReference type="EMBL" id="CP034550">
    <property type="protein sequence ID" value="QFZ16289.1"/>
    <property type="molecule type" value="Genomic_DNA"/>
</dbReference>
<dbReference type="KEGG" id="ssyi:EKG83_01370"/>
<evidence type="ECO:0000313" key="3">
    <source>
        <dbReference type="Proteomes" id="UP000325787"/>
    </source>
</evidence>
<reference evidence="3" key="1">
    <citation type="journal article" date="2021" name="Curr. Microbiol.">
        <title>Complete genome of nocamycin-producing strain Saccharothrix syringae NRRL B-16468 reveals the biosynthetic potential for secondary metabolites.</title>
        <authorList>
            <person name="Mo X."/>
            <person name="Yang S."/>
        </authorList>
    </citation>
    <scope>NUCLEOTIDE SEQUENCE [LARGE SCALE GENOMIC DNA]</scope>
    <source>
        <strain evidence="3">ATCC 51364 / DSM 43886 / JCM 6844 / KCTC 9398 / NBRC 14523 / NRRL B-16468 / INA 2240</strain>
    </source>
</reference>
<dbReference type="AlphaFoldDB" id="A0A5Q0GQP2"/>
<sequence>MAGADRGLRPRRAHSRRVGDRARGRAHRRRGGAPVRRRGRRRGGRGRDERDRRWADLRAQGGLHRGSVRWLGPGGRADELGEPWWWEP</sequence>
<feature type="compositionally biased region" description="Basic and acidic residues" evidence="1">
    <location>
        <begin position="45"/>
        <end position="56"/>
    </location>
</feature>
<feature type="region of interest" description="Disordered" evidence="1">
    <location>
        <begin position="1"/>
        <end position="88"/>
    </location>
</feature>
<accession>A0A5Q0GQP2</accession>
<keyword evidence="3" id="KW-1185">Reference proteome</keyword>
<name>A0A5Q0GQP2_SACSY</name>
<feature type="compositionally biased region" description="Basic residues" evidence="1">
    <location>
        <begin position="24"/>
        <end position="44"/>
    </location>
</feature>
<proteinExistence type="predicted"/>